<dbReference type="SMART" id="SM00507">
    <property type="entry name" value="HNHc"/>
    <property type="match status" value="1"/>
</dbReference>
<dbReference type="HOGENOM" id="CLU_099824_0_0_6"/>
<accession>A0A0C5W2X4</accession>
<dbReference type="Pfam" id="PF14279">
    <property type="entry name" value="HNH_5"/>
    <property type="match status" value="1"/>
</dbReference>
<dbReference type="EMBL" id="CP007142">
    <property type="protein sequence ID" value="AJQ97019.1"/>
    <property type="molecule type" value="Genomic_DNA"/>
</dbReference>
<dbReference type="PATRIC" id="fig|1445510.3.peg.4948"/>
<protein>
    <submittedName>
        <fullName evidence="2">Restriction endonuclease</fullName>
    </submittedName>
</protein>
<keyword evidence="2" id="KW-0540">Nuclease</keyword>
<dbReference type="STRING" id="1445510.YC6258_04987"/>
<dbReference type="CDD" id="cd00085">
    <property type="entry name" value="HNHc"/>
    <property type="match status" value="1"/>
</dbReference>
<proteinExistence type="predicted"/>
<reference evidence="2 3" key="1">
    <citation type="submission" date="2014-01" db="EMBL/GenBank/DDBJ databases">
        <title>Full genme sequencing of cellulolytic bacterium Gynuella sunshinyii YC6258T gen. nov., sp. nov.</title>
        <authorList>
            <person name="Khan H."/>
            <person name="Chung E.J."/>
            <person name="Chung Y.R."/>
        </authorList>
    </citation>
    <scope>NUCLEOTIDE SEQUENCE [LARGE SCALE GENOMIC DNA]</scope>
    <source>
        <strain evidence="2 3">YC6258</strain>
    </source>
</reference>
<keyword evidence="3" id="KW-1185">Reference proteome</keyword>
<evidence type="ECO:0000259" key="1">
    <source>
        <dbReference type="SMART" id="SM00507"/>
    </source>
</evidence>
<evidence type="ECO:0000313" key="3">
    <source>
        <dbReference type="Proteomes" id="UP000032266"/>
    </source>
</evidence>
<name>A0A0C5W2X4_9GAMM</name>
<dbReference type="InterPro" id="IPR052892">
    <property type="entry name" value="NA-targeting_endonuclease"/>
</dbReference>
<keyword evidence="2" id="KW-0378">Hydrolase</keyword>
<dbReference type="KEGG" id="gsn:YC6258_04987"/>
<keyword evidence="2" id="KW-0255">Endonuclease</keyword>
<sequence length="186" mass="21433">MSNRIRILRLNKTGLPQEWITREEAATLYVKEQVLWTLGSEHLRINGGHNRSGQRSFLLLAPIIACEGEISKHHFVPALSNRLLFRRDHHRCMYCGFQFDDRSLTRDHIIPKVQGGRDNWTNVVAACVRCNNHKGGRTPEQAGMGLLAIPFAPNIFEFMYLANRQIRADQMEYLQSRFSGQRSWAA</sequence>
<dbReference type="InterPro" id="IPR003615">
    <property type="entry name" value="HNH_nuc"/>
</dbReference>
<dbReference type="InterPro" id="IPR029471">
    <property type="entry name" value="HNH_5"/>
</dbReference>
<organism evidence="2 3">
    <name type="scientific">Gynuella sunshinyii YC6258</name>
    <dbReference type="NCBI Taxonomy" id="1445510"/>
    <lineage>
        <taxon>Bacteria</taxon>
        <taxon>Pseudomonadati</taxon>
        <taxon>Pseudomonadota</taxon>
        <taxon>Gammaproteobacteria</taxon>
        <taxon>Oceanospirillales</taxon>
        <taxon>Saccharospirillaceae</taxon>
        <taxon>Gynuella</taxon>
    </lineage>
</organism>
<gene>
    <name evidence="2" type="ORF">YC6258_04987</name>
</gene>
<dbReference type="AlphaFoldDB" id="A0A0C5W2X4"/>
<dbReference type="Gene3D" id="1.10.30.50">
    <property type="match status" value="1"/>
</dbReference>
<dbReference type="Proteomes" id="UP000032266">
    <property type="component" value="Chromosome"/>
</dbReference>
<dbReference type="PANTHER" id="PTHR33877">
    <property type="entry name" value="SLL1193 PROTEIN"/>
    <property type="match status" value="1"/>
</dbReference>
<dbReference type="OrthoDB" id="9802901at2"/>
<dbReference type="PANTHER" id="PTHR33877:SF2">
    <property type="entry name" value="OS07G0170200 PROTEIN"/>
    <property type="match status" value="1"/>
</dbReference>
<dbReference type="RefSeq" id="WP_044618884.1">
    <property type="nucleotide sequence ID" value="NZ_CP007142.1"/>
</dbReference>
<dbReference type="GO" id="GO:0004519">
    <property type="term" value="F:endonuclease activity"/>
    <property type="evidence" value="ECO:0007669"/>
    <property type="project" value="UniProtKB-KW"/>
</dbReference>
<feature type="domain" description="HNH nuclease" evidence="1">
    <location>
        <begin position="79"/>
        <end position="132"/>
    </location>
</feature>
<evidence type="ECO:0000313" key="2">
    <source>
        <dbReference type="EMBL" id="AJQ97019.1"/>
    </source>
</evidence>